<dbReference type="GO" id="GO:0016491">
    <property type="term" value="F:oxidoreductase activity"/>
    <property type="evidence" value="ECO:0007669"/>
    <property type="project" value="UniProtKB-KW"/>
</dbReference>
<gene>
    <name evidence="3" type="ORF">METZ01_LOCUS500056</name>
</gene>
<dbReference type="InterPro" id="IPR036291">
    <property type="entry name" value="NAD(P)-bd_dom_sf"/>
</dbReference>
<dbReference type="Gene3D" id="3.40.50.720">
    <property type="entry name" value="NAD(P)-binding Rossmann-like Domain"/>
    <property type="match status" value="1"/>
</dbReference>
<proteinExistence type="inferred from homology"/>
<dbReference type="PRINTS" id="PR00081">
    <property type="entry name" value="GDHRDH"/>
</dbReference>
<evidence type="ECO:0000256" key="2">
    <source>
        <dbReference type="ARBA" id="ARBA00023002"/>
    </source>
</evidence>
<dbReference type="AlphaFoldDB" id="A0A383DRR1"/>
<sequence length="109" mass="11292">MILDGKVALVTGAGTGGGAATACLLASKGCRLVVNYRKSEEEAEQVAASIAEAGGEAFAFQADVAEDAEARALVEATRDRFGRLDLLVNNAGITEFIPFDDLDAVTDEV</sequence>
<dbReference type="PANTHER" id="PTHR43639:SF1">
    <property type="entry name" value="SHORT-CHAIN DEHYDROGENASE_REDUCTASE FAMILY PROTEIN"/>
    <property type="match status" value="1"/>
</dbReference>
<dbReference type="PROSITE" id="PS51257">
    <property type="entry name" value="PROKAR_LIPOPROTEIN"/>
    <property type="match status" value="1"/>
</dbReference>
<feature type="non-terminal residue" evidence="3">
    <location>
        <position position="109"/>
    </location>
</feature>
<comment type="similarity">
    <text evidence="1">Belongs to the short-chain dehydrogenases/reductases (SDR) family.</text>
</comment>
<dbReference type="PANTHER" id="PTHR43639">
    <property type="entry name" value="OXIDOREDUCTASE, SHORT-CHAIN DEHYDROGENASE/REDUCTASE FAMILY (AFU_ORTHOLOGUE AFUA_5G02870)"/>
    <property type="match status" value="1"/>
</dbReference>
<evidence type="ECO:0000256" key="1">
    <source>
        <dbReference type="ARBA" id="ARBA00006484"/>
    </source>
</evidence>
<reference evidence="3" key="1">
    <citation type="submission" date="2018-05" db="EMBL/GenBank/DDBJ databases">
        <authorList>
            <person name="Lanie J.A."/>
            <person name="Ng W.-L."/>
            <person name="Kazmierczak K.M."/>
            <person name="Andrzejewski T.M."/>
            <person name="Davidsen T.M."/>
            <person name="Wayne K.J."/>
            <person name="Tettelin H."/>
            <person name="Glass J.I."/>
            <person name="Rusch D."/>
            <person name="Podicherti R."/>
            <person name="Tsui H.-C.T."/>
            <person name="Winkler M.E."/>
        </authorList>
    </citation>
    <scope>NUCLEOTIDE SEQUENCE</scope>
</reference>
<keyword evidence="2" id="KW-0560">Oxidoreductase</keyword>
<evidence type="ECO:0000313" key="3">
    <source>
        <dbReference type="EMBL" id="SVE47202.1"/>
    </source>
</evidence>
<organism evidence="3">
    <name type="scientific">marine metagenome</name>
    <dbReference type="NCBI Taxonomy" id="408172"/>
    <lineage>
        <taxon>unclassified sequences</taxon>
        <taxon>metagenomes</taxon>
        <taxon>ecological metagenomes</taxon>
    </lineage>
</organism>
<dbReference type="InterPro" id="IPR002347">
    <property type="entry name" value="SDR_fam"/>
</dbReference>
<dbReference type="SUPFAM" id="SSF51735">
    <property type="entry name" value="NAD(P)-binding Rossmann-fold domains"/>
    <property type="match status" value="1"/>
</dbReference>
<name>A0A383DRR1_9ZZZZ</name>
<dbReference type="EMBL" id="UINC01219645">
    <property type="protein sequence ID" value="SVE47202.1"/>
    <property type="molecule type" value="Genomic_DNA"/>
</dbReference>
<protein>
    <submittedName>
        <fullName evidence="3">Uncharacterized protein</fullName>
    </submittedName>
</protein>
<dbReference type="Pfam" id="PF00106">
    <property type="entry name" value="adh_short"/>
    <property type="match status" value="1"/>
</dbReference>
<accession>A0A383DRR1</accession>